<dbReference type="SUPFAM" id="SSF53850">
    <property type="entry name" value="Periplasmic binding protein-like II"/>
    <property type="match status" value="1"/>
</dbReference>
<evidence type="ECO:0000256" key="1">
    <source>
        <dbReference type="SAM" id="SignalP"/>
    </source>
</evidence>
<feature type="chain" id="PRO_5045377041" evidence="1">
    <location>
        <begin position="18"/>
        <end position="441"/>
    </location>
</feature>
<protein>
    <submittedName>
        <fullName evidence="2">ABC transporter substrate-binding protein</fullName>
    </submittedName>
</protein>
<comment type="caution">
    <text evidence="2">The sequence shown here is derived from an EMBL/GenBank/DDBJ whole genome shotgun (WGS) entry which is preliminary data.</text>
</comment>
<organism evidence="2 3">
    <name type="scientific">Deinococcus rufus</name>
    <dbReference type="NCBI Taxonomy" id="2136097"/>
    <lineage>
        <taxon>Bacteria</taxon>
        <taxon>Thermotogati</taxon>
        <taxon>Deinococcota</taxon>
        <taxon>Deinococci</taxon>
        <taxon>Deinococcales</taxon>
        <taxon>Deinococcaceae</taxon>
        <taxon>Deinococcus</taxon>
    </lineage>
</organism>
<dbReference type="InterPro" id="IPR050490">
    <property type="entry name" value="Bact_solute-bd_prot1"/>
</dbReference>
<evidence type="ECO:0000313" key="2">
    <source>
        <dbReference type="EMBL" id="MFC3834289.1"/>
    </source>
</evidence>
<keyword evidence="3" id="KW-1185">Reference proteome</keyword>
<gene>
    <name evidence="2" type="ORF">ACFOSB_15660</name>
</gene>
<dbReference type="Gene3D" id="3.40.190.10">
    <property type="entry name" value="Periplasmic binding protein-like II"/>
    <property type="match status" value="2"/>
</dbReference>
<name>A0ABV7ZB71_9DEIO</name>
<feature type="signal peptide" evidence="1">
    <location>
        <begin position="1"/>
        <end position="17"/>
    </location>
</feature>
<dbReference type="InterPro" id="IPR006059">
    <property type="entry name" value="SBP"/>
</dbReference>
<dbReference type="RefSeq" id="WP_295818748.1">
    <property type="nucleotide sequence ID" value="NZ_JBHRZG010000022.1"/>
</dbReference>
<dbReference type="PANTHER" id="PTHR43649:SF12">
    <property type="entry name" value="DIACETYLCHITOBIOSE BINDING PROTEIN DASA"/>
    <property type="match status" value="1"/>
</dbReference>
<sequence>MKRVLLLSLALTATAQAASTITIATVNNPDMVTMQKLTPEFNKKYPDITVKWVVLPENELRQKITLDVASGAGSYDVATVGAYEVPIWAKNGWLDPLTPLFAKNADIAKAYNVNDILPGVRTALTVGGNLYAVPFYAESSMTFYNKDLFKAAGLTMPANPTWQQIQGFAAKIHKPASGVYGICLRGLPGWGENMALFTTMVNTFGGRWFDNNWQAQINSPAWKNAMTFYVDTVKKYGPPGATSNGFTENLTLMSQGKCGMWVDATVAAGFLSDPASSKITKSVGFAAAPVASTPRGNAWYWSWNLAIPKSTKQEDAAFKFITWATSPEYIALVAKTKGTWASVPPGTRTSTYNNANYKKAAGAFSNQVLTSINKADVTKATKDAVPYTGIQYVAIPEFQALGTQVGQYLAGALSGQTTIDQALKLAQDAANKTAKDGGYQK</sequence>
<evidence type="ECO:0000313" key="3">
    <source>
        <dbReference type="Proteomes" id="UP001595803"/>
    </source>
</evidence>
<dbReference type="EMBL" id="JBHRZG010000022">
    <property type="protein sequence ID" value="MFC3834289.1"/>
    <property type="molecule type" value="Genomic_DNA"/>
</dbReference>
<reference evidence="3" key="1">
    <citation type="journal article" date="2019" name="Int. J. Syst. Evol. Microbiol.">
        <title>The Global Catalogue of Microorganisms (GCM) 10K type strain sequencing project: providing services to taxonomists for standard genome sequencing and annotation.</title>
        <authorList>
            <consortium name="The Broad Institute Genomics Platform"/>
            <consortium name="The Broad Institute Genome Sequencing Center for Infectious Disease"/>
            <person name="Wu L."/>
            <person name="Ma J."/>
        </authorList>
    </citation>
    <scope>NUCLEOTIDE SEQUENCE [LARGE SCALE GENOMIC DNA]</scope>
    <source>
        <strain evidence="3">CCTCC AB 2017081</strain>
    </source>
</reference>
<keyword evidence="1" id="KW-0732">Signal</keyword>
<dbReference type="CDD" id="cd13585">
    <property type="entry name" value="PBP2_TMBP_like"/>
    <property type="match status" value="1"/>
</dbReference>
<proteinExistence type="predicted"/>
<dbReference type="Pfam" id="PF01547">
    <property type="entry name" value="SBP_bac_1"/>
    <property type="match status" value="1"/>
</dbReference>
<dbReference type="PANTHER" id="PTHR43649">
    <property type="entry name" value="ARABINOSE-BINDING PROTEIN-RELATED"/>
    <property type="match status" value="1"/>
</dbReference>
<dbReference type="Proteomes" id="UP001595803">
    <property type="component" value="Unassembled WGS sequence"/>
</dbReference>
<accession>A0ABV7ZB71</accession>